<dbReference type="CDD" id="cd14978">
    <property type="entry name" value="7tmA_FMRFamide_R-like"/>
    <property type="match status" value="1"/>
</dbReference>
<dbReference type="WBParaSite" id="ACRNAN_scaffold134.g17376.t1">
    <property type="protein sequence ID" value="ACRNAN_scaffold134.g17376.t1"/>
    <property type="gene ID" value="ACRNAN_scaffold134.g17376"/>
</dbReference>
<organism evidence="7 8">
    <name type="scientific">Acrobeloides nanus</name>
    <dbReference type="NCBI Taxonomy" id="290746"/>
    <lineage>
        <taxon>Eukaryota</taxon>
        <taxon>Metazoa</taxon>
        <taxon>Ecdysozoa</taxon>
        <taxon>Nematoda</taxon>
        <taxon>Chromadorea</taxon>
        <taxon>Rhabditida</taxon>
        <taxon>Tylenchina</taxon>
        <taxon>Cephalobomorpha</taxon>
        <taxon>Cephaloboidea</taxon>
        <taxon>Cephalobidae</taxon>
        <taxon>Acrobeloides</taxon>
    </lineage>
</organism>
<evidence type="ECO:0000313" key="7">
    <source>
        <dbReference type="Proteomes" id="UP000887540"/>
    </source>
</evidence>
<evidence type="ECO:0000256" key="4">
    <source>
        <dbReference type="ARBA" id="ARBA00023136"/>
    </source>
</evidence>
<proteinExistence type="predicted"/>
<dbReference type="PANTHER" id="PTHR46709">
    <property type="entry name" value="PROTEIN CBG23488-RELATED"/>
    <property type="match status" value="1"/>
</dbReference>
<feature type="transmembrane region" description="Helical" evidence="5">
    <location>
        <begin position="28"/>
        <end position="49"/>
    </location>
</feature>
<evidence type="ECO:0000256" key="3">
    <source>
        <dbReference type="ARBA" id="ARBA00022989"/>
    </source>
</evidence>
<feature type="transmembrane region" description="Helical" evidence="5">
    <location>
        <begin position="101"/>
        <end position="120"/>
    </location>
</feature>
<feature type="transmembrane region" description="Helical" evidence="5">
    <location>
        <begin position="61"/>
        <end position="81"/>
    </location>
</feature>
<evidence type="ECO:0000259" key="6">
    <source>
        <dbReference type="PROSITE" id="PS50262"/>
    </source>
</evidence>
<reference evidence="8" key="1">
    <citation type="submission" date="2022-11" db="UniProtKB">
        <authorList>
            <consortium name="WormBaseParasite"/>
        </authorList>
    </citation>
    <scope>IDENTIFICATION</scope>
</reference>
<dbReference type="SUPFAM" id="SSF81321">
    <property type="entry name" value="Family A G protein-coupled receptor-like"/>
    <property type="match status" value="1"/>
</dbReference>
<dbReference type="AlphaFoldDB" id="A0A914CQK4"/>
<dbReference type="GO" id="GO:0016020">
    <property type="term" value="C:membrane"/>
    <property type="evidence" value="ECO:0007669"/>
    <property type="project" value="UniProtKB-SubCell"/>
</dbReference>
<keyword evidence="2 5" id="KW-0812">Transmembrane</keyword>
<feature type="transmembrane region" description="Helical" evidence="5">
    <location>
        <begin position="240"/>
        <end position="260"/>
    </location>
</feature>
<sequence length="396" mass="45622">MEQTTSMEIQNVDEYYSCDVQYSPDRRWYLVAVAGTSLSVVSFICNLLIARILLRMKYSHFFFLGLLALSDAFLSFCYGPVIAMDVIKNRLQLLWLTRLYWSYVGPSLALCQVSIYLITVKSSLLSLWRSKRGLLALFMFILALLSRGTAVFEIEVKKNGDCTGLTEYEPRLNDELVKNWLYGTLFRFYLRNIVAVFIPFFLLAYLNFLVVMTLRKQHMATMFQFGASEHKQKVRSATRLLVLIVCSYLLANVLNVLITAWEYVDFDSTQDENLFDVYEILTDVISVLYILICASRLFVYISCNEEIRNAFYEFFCPQKCSTKTAQHRKIRKISSNLRPQFGTEFDRVALAIAGTMMVKINKSSTDDKYDSYGTTTIIENPLAEQEESIAVSDEHS</sequence>
<dbReference type="InterPro" id="IPR017452">
    <property type="entry name" value="GPCR_Rhodpsn_7TM"/>
</dbReference>
<dbReference type="Proteomes" id="UP000887540">
    <property type="component" value="Unplaced"/>
</dbReference>
<evidence type="ECO:0000256" key="1">
    <source>
        <dbReference type="ARBA" id="ARBA00004370"/>
    </source>
</evidence>
<feature type="transmembrane region" description="Helical" evidence="5">
    <location>
        <begin position="188"/>
        <end position="214"/>
    </location>
</feature>
<evidence type="ECO:0000256" key="2">
    <source>
        <dbReference type="ARBA" id="ARBA00022692"/>
    </source>
</evidence>
<accession>A0A914CQK4</accession>
<name>A0A914CQK4_9BILA</name>
<dbReference type="PANTHER" id="PTHR46709:SF5">
    <property type="entry name" value="G-PROTEIN COUPLED RECEPTORS FAMILY 1 PROFILE DOMAIN-CONTAINING PROTEIN"/>
    <property type="match status" value="1"/>
</dbReference>
<dbReference type="Gene3D" id="1.20.1070.10">
    <property type="entry name" value="Rhodopsin 7-helix transmembrane proteins"/>
    <property type="match status" value="1"/>
</dbReference>
<feature type="transmembrane region" description="Helical" evidence="5">
    <location>
        <begin position="132"/>
        <end position="150"/>
    </location>
</feature>
<feature type="domain" description="G-protein coupled receptors family 1 profile" evidence="6">
    <location>
        <begin position="162"/>
        <end position="300"/>
    </location>
</feature>
<keyword evidence="7" id="KW-1185">Reference proteome</keyword>
<keyword evidence="4 5" id="KW-0472">Membrane</keyword>
<feature type="transmembrane region" description="Helical" evidence="5">
    <location>
        <begin position="280"/>
        <end position="299"/>
    </location>
</feature>
<keyword evidence="3 5" id="KW-1133">Transmembrane helix</keyword>
<evidence type="ECO:0000313" key="8">
    <source>
        <dbReference type="WBParaSite" id="ACRNAN_scaffold134.g17376.t1"/>
    </source>
</evidence>
<protein>
    <submittedName>
        <fullName evidence="8">G-protein coupled receptors family 1 profile domain-containing protein</fullName>
    </submittedName>
</protein>
<comment type="subcellular location">
    <subcellularLocation>
        <location evidence="1">Membrane</location>
    </subcellularLocation>
</comment>
<evidence type="ECO:0000256" key="5">
    <source>
        <dbReference type="SAM" id="Phobius"/>
    </source>
</evidence>
<dbReference type="PROSITE" id="PS50262">
    <property type="entry name" value="G_PROTEIN_RECEP_F1_2"/>
    <property type="match status" value="1"/>
</dbReference>